<evidence type="ECO:0000256" key="1">
    <source>
        <dbReference type="ARBA" id="ARBA00022490"/>
    </source>
</evidence>
<feature type="domain" description="eIF3 subunit M C-terminal helix" evidence="5">
    <location>
        <begin position="482"/>
        <end position="509"/>
    </location>
</feature>
<comment type="subcellular location">
    <subcellularLocation>
        <location evidence="4">Cytoplasm</location>
    </subcellularLocation>
</comment>
<reference evidence="6" key="1">
    <citation type="submission" date="2016-04" db="EMBL/GenBank/DDBJ databases">
        <authorList>
            <person name="Nguyen H.D."/>
            <person name="Samba Siva P."/>
            <person name="Cullis J."/>
            <person name="Levesque C.A."/>
            <person name="Hambleton S."/>
        </authorList>
    </citation>
    <scope>NUCLEOTIDE SEQUENCE</scope>
    <source>
        <strain evidence="6">DAOMC 236416</strain>
    </source>
</reference>
<dbReference type="GO" id="GO:0016282">
    <property type="term" value="C:eukaryotic 43S preinitiation complex"/>
    <property type="evidence" value="ECO:0007669"/>
    <property type="project" value="UniProtKB-UniRule"/>
</dbReference>
<dbReference type="PANTHER" id="PTHR15350">
    <property type="entry name" value="COP9 SIGNALOSOME COMPLEX SUBUNIT 7/DENDRITIC CELL PROTEIN GA17"/>
    <property type="match status" value="1"/>
</dbReference>
<dbReference type="Proteomes" id="UP000077521">
    <property type="component" value="Unassembled WGS sequence"/>
</dbReference>
<evidence type="ECO:0000313" key="6">
    <source>
        <dbReference type="EMBL" id="KAE8255641.1"/>
    </source>
</evidence>
<keyword evidence="3 4" id="KW-0648">Protein biosynthesis</keyword>
<dbReference type="GO" id="GO:0033290">
    <property type="term" value="C:eukaryotic 48S preinitiation complex"/>
    <property type="evidence" value="ECO:0007669"/>
    <property type="project" value="UniProtKB-UniRule"/>
</dbReference>
<organism evidence="6 7">
    <name type="scientific">Tilletia indica</name>
    <dbReference type="NCBI Taxonomy" id="43049"/>
    <lineage>
        <taxon>Eukaryota</taxon>
        <taxon>Fungi</taxon>
        <taxon>Dikarya</taxon>
        <taxon>Basidiomycota</taxon>
        <taxon>Ustilaginomycotina</taxon>
        <taxon>Exobasidiomycetes</taxon>
        <taxon>Tilletiales</taxon>
        <taxon>Tilletiaceae</taxon>
        <taxon>Tilletia</taxon>
    </lineage>
</organism>
<keyword evidence="2 4" id="KW-0396">Initiation factor</keyword>
<dbReference type="GO" id="GO:0001732">
    <property type="term" value="P:formation of cytoplasmic translation initiation complex"/>
    <property type="evidence" value="ECO:0007669"/>
    <property type="project" value="UniProtKB-UniRule"/>
</dbReference>
<dbReference type="GO" id="GO:0071541">
    <property type="term" value="C:eukaryotic translation initiation factor 3 complex, eIF3m"/>
    <property type="evidence" value="ECO:0007669"/>
    <property type="project" value="UniProtKB-UniRule"/>
</dbReference>
<dbReference type="InterPro" id="IPR027528">
    <property type="entry name" value="eIF3m"/>
</dbReference>
<dbReference type="PANTHER" id="PTHR15350:SF2">
    <property type="entry name" value="EUKARYOTIC TRANSLATION INITIATION FACTOR 3 SUBUNIT M"/>
    <property type="match status" value="1"/>
</dbReference>
<evidence type="ECO:0000259" key="5">
    <source>
        <dbReference type="Pfam" id="PF18005"/>
    </source>
</evidence>
<dbReference type="EMBL" id="LWDF02000154">
    <property type="protein sequence ID" value="KAE8255641.1"/>
    <property type="molecule type" value="Genomic_DNA"/>
</dbReference>
<comment type="function">
    <text evidence="4">Component of the eukaryotic translation initiation factor 3 (eIF-3) complex, which is involved in protein synthesis of a specialized repertoire of mRNAs and, together with other initiation factors, stimulates binding of mRNA and methionyl-tRNAi to the 40S ribosome. The eIF-3 complex specifically targets and initiates translation of a subset of mRNAs involved in cell proliferation.</text>
</comment>
<evidence type="ECO:0000313" key="7">
    <source>
        <dbReference type="Proteomes" id="UP000077521"/>
    </source>
</evidence>
<sequence length="552" mass="58593">MASEQVAAGASIVADSVTVLVDGAFQDHILELTPFLARALPQDHRQAFIDNVRSNVSPEEGDALENDPQKRIEVLSIIVNALKTLPEPATDRELEGAFNLLLTLILISPAASASSSSSSSSRTETELSKEQTELLSRLAEVVGSSSSSSATDKSIAKYRILTNFFNALPSRSPVRLTIFLSLLSLAAHSDDLDILSSASAYVSSSSSSSTSAASVLLYSLPAWLAQWSLDEGRKQEVLKQVADILLKQTDDATAAGDEADPSAAARTLAFHKLYLRFLDAASTEAGDASTSAAETTVALALRLPHVFDFPSLLESRAILGLEKSNAPLWTLLVEVVLAPGGRGQRFESWKAKNGDLLNKIGVQEAVLVRKIRLLDIASLCAAQVYSDTAAAAAAAAAAAVAAQQQPTEDTKSPAEVAYSLIASSALPTEPAEDVETWVIDVIRAGLVSGKLSQVNEVFRVYRVSSVIPLVEFSASQKGGEGVFSRKQWEVLEVKLGAWRESISRMLETLGAAAKQQQVSAAAAQTVAQAQAGSEQQQQQQQHASVQQAQAVN</sequence>
<dbReference type="Pfam" id="PF18005">
    <property type="entry name" value="eIF3m_C_helix"/>
    <property type="match status" value="1"/>
</dbReference>
<evidence type="ECO:0000256" key="3">
    <source>
        <dbReference type="ARBA" id="ARBA00022917"/>
    </source>
</evidence>
<reference evidence="6" key="2">
    <citation type="journal article" date="2019" name="IMA Fungus">
        <title>Genome sequencing and comparison of five Tilletia species to identify candidate genes for the detection of regulated species infecting wheat.</title>
        <authorList>
            <person name="Nguyen H.D.T."/>
            <person name="Sultana T."/>
            <person name="Kesanakurti P."/>
            <person name="Hambleton S."/>
        </authorList>
    </citation>
    <scope>NUCLEOTIDE SEQUENCE</scope>
    <source>
        <strain evidence="6">DAOMC 236416</strain>
    </source>
</reference>
<dbReference type="GO" id="GO:0003743">
    <property type="term" value="F:translation initiation factor activity"/>
    <property type="evidence" value="ECO:0007669"/>
    <property type="project" value="UniProtKB-UniRule"/>
</dbReference>
<accession>A0A177TB51</accession>
<proteinExistence type="inferred from homology"/>
<comment type="similarity">
    <text evidence="4">Belongs to the eIF-3 subunit M family.</text>
</comment>
<dbReference type="HAMAP" id="MF_03012">
    <property type="entry name" value="eIF3m"/>
    <property type="match status" value="1"/>
</dbReference>
<protein>
    <recommendedName>
        <fullName evidence="4">Eukaryotic translation initiation factor 3 subunit M</fullName>
        <shortName evidence="4">eIF3m</shortName>
    </recommendedName>
</protein>
<comment type="subunit">
    <text evidence="4">Component of the eukaryotic translation initiation factor 3 (eIF-3) complex.</text>
</comment>
<keyword evidence="7" id="KW-1185">Reference proteome</keyword>
<keyword evidence="1 4" id="KW-0963">Cytoplasm</keyword>
<dbReference type="AlphaFoldDB" id="A0A177TB51"/>
<dbReference type="InterPro" id="IPR045237">
    <property type="entry name" value="COPS7/eIF3m"/>
</dbReference>
<gene>
    <name evidence="6" type="ORF">A4X13_0g2973</name>
</gene>
<comment type="caution">
    <text evidence="6">The sequence shown here is derived from an EMBL/GenBank/DDBJ whole genome shotgun (WGS) entry which is preliminary data.</text>
</comment>
<dbReference type="InterPro" id="IPR040750">
    <property type="entry name" value="eIF3m_C_helix"/>
</dbReference>
<evidence type="ECO:0000256" key="2">
    <source>
        <dbReference type="ARBA" id="ARBA00022540"/>
    </source>
</evidence>
<name>A0A177TB51_9BASI</name>
<evidence type="ECO:0000256" key="4">
    <source>
        <dbReference type="HAMAP-Rule" id="MF_03012"/>
    </source>
</evidence>